<comment type="caution">
    <text evidence="13">The sequence shown here is derived from an EMBL/GenBank/DDBJ whole genome shotgun (WGS) entry which is preliminary data.</text>
</comment>
<dbReference type="InterPro" id="IPR015422">
    <property type="entry name" value="PyrdxlP-dep_Trfase_small"/>
</dbReference>
<dbReference type="InterPro" id="IPR004839">
    <property type="entry name" value="Aminotransferase_I/II_large"/>
</dbReference>
<dbReference type="EC" id="2.6.1.9" evidence="11"/>
<comment type="similarity">
    <text evidence="3 11">Belongs to the class-II pyridoxal-phosphate-dependent aminotransferase family. Histidinol-phosphate aminotransferase subfamily.</text>
</comment>
<organism evidence="13 14">
    <name type="scientific">Ruegeria pomeroyi</name>
    <dbReference type="NCBI Taxonomy" id="89184"/>
    <lineage>
        <taxon>Bacteria</taxon>
        <taxon>Pseudomonadati</taxon>
        <taxon>Pseudomonadota</taxon>
        <taxon>Alphaproteobacteria</taxon>
        <taxon>Rhodobacterales</taxon>
        <taxon>Roseobacteraceae</taxon>
        <taxon>Ruegeria</taxon>
    </lineage>
</organism>
<dbReference type="InterPro" id="IPR050106">
    <property type="entry name" value="HistidinolP_aminotransfase"/>
</dbReference>
<feature type="modified residue" description="N6-(pyridoxal phosphate)lysine" evidence="11">
    <location>
        <position position="216"/>
    </location>
</feature>
<gene>
    <name evidence="11" type="primary">hisC</name>
    <name evidence="13" type="ORF">HW564_12320</name>
</gene>
<dbReference type="PROSITE" id="PS00599">
    <property type="entry name" value="AA_TRANSFER_CLASS_2"/>
    <property type="match status" value="1"/>
</dbReference>
<evidence type="ECO:0000256" key="3">
    <source>
        <dbReference type="ARBA" id="ARBA00007970"/>
    </source>
</evidence>
<comment type="catalytic activity">
    <reaction evidence="10 11">
        <text>L-histidinol phosphate + 2-oxoglutarate = 3-(imidazol-4-yl)-2-oxopropyl phosphate + L-glutamate</text>
        <dbReference type="Rhea" id="RHEA:23744"/>
        <dbReference type="ChEBI" id="CHEBI:16810"/>
        <dbReference type="ChEBI" id="CHEBI:29985"/>
        <dbReference type="ChEBI" id="CHEBI:57766"/>
        <dbReference type="ChEBI" id="CHEBI:57980"/>
        <dbReference type="EC" id="2.6.1.9"/>
    </reaction>
</comment>
<accession>A0A850LID8</accession>
<comment type="pathway">
    <text evidence="2 11">Amino-acid biosynthesis; L-histidine biosynthesis; L-histidine from 5-phospho-alpha-D-ribose 1-diphosphate: step 7/9.</text>
</comment>
<dbReference type="InterPro" id="IPR005861">
    <property type="entry name" value="HisP_aminotrans"/>
</dbReference>
<feature type="domain" description="Aminotransferase class I/classII large" evidence="12">
    <location>
        <begin position="27"/>
        <end position="348"/>
    </location>
</feature>
<evidence type="ECO:0000256" key="6">
    <source>
        <dbReference type="ARBA" id="ARBA00022605"/>
    </source>
</evidence>
<dbReference type="Proteomes" id="UP000565723">
    <property type="component" value="Unassembled WGS sequence"/>
</dbReference>
<proteinExistence type="inferred from homology"/>
<dbReference type="Pfam" id="PF00155">
    <property type="entry name" value="Aminotran_1_2"/>
    <property type="match status" value="1"/>
</dbReference>
<dbReference type="Gene3D" id="3.40.640.10">
    <property type="entry name" value="Type I PLP-dependent aspartate aminotransferase-like (Major domain)"/>
    <property type="match status" value="1"/>
</dbReference>
<dbReference type="InterPro" id="IPR015421">
    <property type="entry name" value="PyrdxlP-dep_Trfase_major"/>
</dbReference>
<name>A0A850LID8_9RHOB</name>
<evidence type="ECO:0000256" key="8">
    <source>
        <dbReference type="ARBA" id="ARBA00022898"/>
    </source>
</evidence>
<dbReference type="PANTHER" id="PTHR43643:SF6">
    <property type="entry name" value="HISTIDINOL-PHOSPHATE AMINOTRANSFERASE"/>
    <property type="match status" value="1"/>
</dbReference>
<evidence type="ECO:0000256" key="11">
    <source>
        <dbReference type="HAMAP-Rule" id="MF_01023"/>
    </source>
</evidence>
<evidence type="ECO:0000313" key="13">
    <source>
        <dbReference type="EMBL" id="NVK97708.1"/>
    </source>
</evidence>
<keyword evidence="6 11" id="KW-0028">Amino-acid biosynthesis</keyword>
<dbReference type="GO" id="GO:0004400">
    <property type="term" value="F:histidinol-phosphate transaminase activity"/>
    <property type="evidence" value="ECO:0007669"/>
    <property type="project" value="UniProtKB-UniRule"/>
</dbReference>
<keyword evidence="8 11" id="KW-0663">Pyridoxal phosphate</keyword>
<dbReference type="UniPathway" id="UPA00031">
    <property type="reaction ID" value="UER00012"/>
</dbReference>
<dbReference type="GO" id="GO:0030170">
    <property type="term" value="F:pyridoxal phosphate binding"/>
    <property type="evidence" value="ECO:0007669"/>
    <property type="project" value="InterPro"/>
</dbReference>
<evidence type="ECO:0000313" key="14">
    <source>
        <dbReference type="Proteomes" id="UP000565723"/>
    </source>
</evidence>
<dbReference type="Gene3D" id="3.90.1150.10">
    <property type="entry name" value="Aspartate Aminotransferase, domain 1"/>
    <property type="match status" value="1"/>
</dbReference>
<evidence type="ECO:0000256" key="5">
    <source>
        <dbReference type="ARBA" id="ARBA00022576"/>
    </source>
</evidence>
<evidence type="ECO:0000256" key="1">
    <source>
        <dbReference type="ARBA" id="ARBA00001933"/>
    </source>
</evidence>
<dbReference type="AlphaFoldDB" id="A0A850LID8"/>
<comment type="cofactor">
    <cofactor evidence="1 11">
        <name>pyridoxal 5'-phosphate</name>
        <dbReference type="ChEBI" id="CHEBI:597326"/>
    </cofactor>
</comment>
<dbReference type="GO" id="GO:0000105">
    <property type="term" value="P:L-histidine biosynthetic process"/>
    <property type="evidence" value="ECO:0007669"/>
    <property type="project" value="UniProtKB-UniRule"/>
</dbReference>
<dbReference type="PANTHER" id="PTHR43643">
    <property type="entry name" value="HISTIDINOL-PHOSPHATE AMINOTRANSFERASE 2"/>
    <property type="match status" value="1"/>
</dbReference>
<evidence type="ECO:0000256" key="9">
    <source>
        <dbReference type="ARBA" id="ARBA00023102"/>
    </source>
</evidence>
<evidence type="ECO:0000256" key="4">
    <source>
        <dbReference type="ARBA" id="ARBA00011738"/>
    </source>
</evidence>
<protein>
    <recommendedName>
        <fullName evidence="11">Histidinol-phosphate aminotransferase</fullName>
        <ecNumber evidence="11">2.6.1.9</ecNumber>
    </recommendedName>
    <alternativeName>
        <fullName evidence="11">Imidazole acetol-phosphate transaminase</fullName>
    </alternativeName>
</protein>
<dbReference type="SUPFAM" id="SSF53383">
    <property type="entry name" value="PLP-dependent transferases"/>
    <property type="match status" value="1"/>
</dbReference>
<sequence>MIRPARHIAAMSPYALAQLKAPAGKRLISLSQNESLRPPSRRAIEAAARAGDAGHLYPDPDWSALRAALSGLHGIPVEGILCGNGSMELIACLAQAFADERNAILAPAHGYPFFRSAAQMARARFDLAAERDRHVCVDAMLAAVQPDTRIVFVANPGNPTGTRIPRHELVRLREGLPDDTLLVIDEAYGEFADHLGEAMFDLVGRCDTVVLRTFSKAYGLAGMRVGWGLFPPEIARELRKVMNPNNIAVAGQLAATAALADQDYMVETCRQTAALRDGLRARLSKAGYDVPESFSNFVLIRMESPDDARRADEALRAEGVFLRPQGGVGLADSLRVTIGPAEKIDIAAGLLERWAEGKKT</sequence>
<dbReference type="HAMAP" id="MF_01023">
    <property type="entry name" value="HisC_aminotrans_2"/>
    <property type="match status" value="1"/>
</dbReference>
<comment type="subunit">
    <text evidence="4 11">Homodimer.</text>
</comment>
<evidence type="ECO:0000256" key="2">
    <source>
        <dbReference type="ARBA" id="ARBA00005011"/>
    </source>
</evidence>
<dbReference type="InterPro" id="IPR001917">
    <property type="entry name" value="Aminotrans_II_pyridoxalP_BS"/>
</dbReference>
<evidence type="ECO:0000256" key="10">
    <source>
        <dbReference type="ARBA" id="ARBA00047481"/>
    </source>
</evidence>
<dbReference type="EMBL" id="JABXIY010000031">
    <property type="protein sequence ID" value="NVK97708.1"/>
    <property type="molecule type" value="Genomic_DNA"/>
</dbReference>
<evidence type="ECO:0000256" key="7">
    <source>
        <dbReference type="ARBA" id="ARBA00022679"/>
    </source>
</evidence>
<keyword evidence="9 11" id="KW-0368">Histidine biosynthesis</keyword>
<keyword evidence="5 11" id="KW-0032">Aminotransferase</keyword>
<dbReference type="InterPro" id="IPR015424">
    <property type="entry name" value="PyrdxlP-dep_Trfase"/>
</dbReference>
<keyword evidence="7 11" id="KW-0808">Transferase</keyword>
<evidence type="ECO:0000259" key="12">
    <source>
        <dbReference type="Pfam" id="PF00155"/>
    </source>
</evidence>
<dbReference type="CDD" id="cd00609">
    <property type="entry name" value="AAT_like"/>
    <property type="match status" value="1"/>
</dbReference>
<reference evidence="13 14" key="1">
    <citation type="journal article" date="2020" name="Proc. Natl. Acad. Sci. U.S.A.">
        <title>Ecological drivers of bacterial community assembly in synthetic phycospheres.</title>
        <authorList>
            <person name="Fu H."/>
            <person name="Uchimiya M."/>
            <person name="Gore J."/>
            <person name="Moran M.A."/>
        </authorList>
    </citation>
    <scope>NUCLEOTIDE SEQUENCE [LARGE SCALE GENOMIC DNA]</scope>
    <source>
        <strain evidence="13">HF-Din03</strain>
    </source>
</reference>